<protein>
    <submittedName>
        <fullName evidence="1">13567_t:CDS:1</fullName>
    </submittedName>
</protein>
<comment type="caution">
    <text evidence="1">The sequence shown here is derived from an EMBL/GenBank/DDBJ whole genome shotgun (WGS) entry which is preliminary data.</text>
</comment>
<name>A0A9N9IIW3_9GLOM</name>
<dbReference type="OrthoDB" id="1470350at2759"/>
<dbReference type="AlphaFoldDB" id="A0A9N9IIW3"/>
<evidence type="ECO:0000313" key="1">
    <source>
        <dbReference type="EMBL" id="CAG8737461.1"/>
    </source>
</evidence>
<evidence type="ECO:0000313" key="2">
    <source>
        <dbReference type="Proteomes" id="UP000789405"/>
    </source>
</evidence>
<reference evidence="1" key="1">
    <citation type="submission" date="2021-06" db="EMBL/GenBank/DDBJ databases">
        <authorList>
            <person name="Kallberg Y."/>
            <person name="Tangrot J."/>
            <person name="Rosling A."/>
        </authorList>
    </citation>
    <scope>NUCLEOTIDE SEQUENCE</scope>
    <source>
        <strain evidence="1">MA453B</strain>
    </source>
</reference>
<accession>A0A9N9IIW3</accession>
<organism evidence="1 2">
    <name type="scientific">Dentiscutata erythropus</name>
    <dbReference type="NCBI Taxonomy" id="1348616"/>
    <lineage>
        <taxon>Eukaryota</taxon>
        <taxon>Fungi</taxon>
        <taxon>Fungi incertae sedis</taxon>
        <taxon>Mucoromycota</taxon>
        <taxon>Glomeromycotina</taxon>
        <taxon>Glomeromycetes</taxon>
        <taxon>Diversisporales</taxon>
        <taxon>Gigasporaceae</taxon>
        <taxon>Dentiscutata</taxon>
    </lineage>
</organism>
<dbReference type="Proteomes" id="UP000789405">
    <property type="component" value="Unassembled WGS sequence"/>
</dbReference>
<gene>
    <name evidence="1" type="ORF">DERYTH_LOCUS15686</name>
</gene>
<sequence>MIIEITTGKRAYTLPVYFNKFTTKKIVKIPSAILDDSEYFIHNMQKYVSTFTIFAVFPMHHIAHSARRVNIEPNEFLGYQWPARSEFVMFFE</sequence>
<feature type="non-terminal residue" evidence="1">
    <location>
        <position position="92"/>
    </location>
</feature>
<proteinExistence type="predicted"/>
<keyword evidence="2" id="KW-1185">Reference proteome</keyword>
<dbReference type="EMBL" id="CAJVPY010012934">
    <property type="protein sequence ID" value="CAG8737461.1"/>
    <property type="molecule type" value="Genomic_DNA"/>
</dbReference>